<accession>A0A1U9KPG6</accession>
<name>A0A1U9KPG6_9PROT</name>
<dbReference type="InterPro" id="IPR027417">
    <property type="entry name" value="P-loop_NTPase"/>
</dbReference>
<dbReference type="SUPFAM" id="SSF52540">
    <property type="entry name" value="P-loop containing nucleoside triphosphate hydrolases"/>
    <property type="match status" value="1"/>
</dbReference>
<dbReference type="InterPro" id="IPR013563">
    <property type="entry name" value="Oligopep_ABC_C"/>
</dbReference>
<dbReference type="Pfam" id="PF08352">
    <property type="entry name" value="oligo_HPY"/>
    <property type="match status" value="1"/>
</dbReference>
<dbReference type="GO" id="GO:0055085">
    <property type="term" value="P:transmembrane transport"/>
    <property type="evidence" value="ECO:0007669"/>
    <property type="project" value="UniProtKB-ARBA"/>
</dbReference>
<dbReference type="FunFam" id="3.40.50.300:FF:000016">
    <property type="entry name" value="Oligopeptide ABC transporter ATP-binding component"/>
    <property type="match status" value="1"/>
</dbReference>
<evidence type="ECO:0000256" key="2">
    <source>
        <dbReference type="ARBA" id="ARBA00005417"/>
    </source>
</evidence>
<dbReference type="GO" id="GO:0005524">
    <property type="term" value="F:ATP binding"/>
    <property type="evidence" value="ECO:0007669"/>
    <property type="project" value="UniProtKB-KW"/>
</dbReference>
<dbReference type="InterPro" id="IPR003593">
    <property type="entry name" value="AAA+_ATPase"/>
</dbReference>
<dbReference type="EMBL" id="CP014691">
    <property type="protein sequence ID" value="AQS87653.1"/>
    <property type="molecule type" value="Genomic_DNA"/>
</dbReference>
<dbReference type="GO" id="GO:0005886">
    <property type="term" value="C:plasma membrane"/>
    <property type="evidence" value="ECO:0007669"/>
    <property type="project" value="UniProtKB-SubCell"/>
</dbReference>
<evidence type="ECO:0000256" key="4">
    <source>
        <dbReference type="ARBA" id="ARBA00022475"/>
    </source>
</evidence>
<evidence type="ECO:0000256" key="6">
    <source>
        <dbReference type="ARBA" id="ARBA00022840"/>
    </source>
</evidence>
<dbReference type="AlphaFoldDB" id="A0A1U9KPG6"/>
<dbReference type="PROSITE" id="PS50893">
    <property type="entry name" value="ABC_TRANSPORTER_2"/>
    <property type="match status" value="1"/>
</dbReference>
<organism evidence="8 9">
    <name type="scientific">Neoasaia chiangmaiensis</name>
    <dbReference type="NCBI Taxonomy" id="320497"/>
    <lineage>
        <taxon>Bacteria</taxon>
        <taxon>Pseudomonadati</taxon>
        <taxon>Pseudomonadota</taxon>
        <taxon>Alphaproteobacteria</taxon>
        <taxon>Acetobacterales</taxon>
        <taxon>Acetobacteraceae</taxon>
        <taxon>Neoasaia</taxon>
    </lineage>
</organism>
<keyword evidence="9" id="KW-1185">Reference proteome</keyword>
<dbReference type="CDD" id="cd03257">
    <property type="entry name" value="ABC_NikE_OppD_transporters"/>
    <property type="match status" value="1"/>
</dbReference>
<evidence type="ECO:0000313" key="9">
    <source>
        <dbReference type="Proteomes" id="UP000188604"/>
    </source>
</evidence>
<dbReference type="STRING" id="320497.A0U93_06580"/>
<dbReference type="PANTHER" id="PTHR43297:SF2">
    <property type="entry name" value="DIPEPTIDE TRANSPORT ATP-BINDING PROTEIN DPPD"/>
    <property type="match status" value="1"/>
</dbReference>
<dbReference type="KEGG" id="nch:A0U93_06580"/>
<dbReference type="RefSeq" id="WP_077806645.1">
    <property type="nucleotide sequence ID" value="NZ_BJXS01000002.1"/>
</dbReference>
<sequence>MGAEPLLAIEDLHVALPDGRRLLDGVSLGLTRGEALGVVGESGSGKSLTAMSVMGLLQGMQTQGAIRLDGRSLLGQKERDWRALRGREVAMIFQDPMTAFLPVRRIGAQIDEQIRLHEKLSRRAARARTVQLLGDMGVPDPAAAAERFPHQLSGGLRQRAMIAMALSCSPALLIADEPTTALDVTVQAQILMLLRKLRERGAGVMLITHDMGVVAQACTHVAVLYAGVVLERGPVQAVLQRPLHPYTQALLAAIPPLDGPRPAELPTIAGQPPAPQDRPSGCVFAPRCAYVRAECAIRPAMREHDEREVACVLYAA</sequence>
<dbReference type="PANTHER" id="PTHR43297">
    <property type="entry name" value="OLIGOPEPTIDE TRANSPORT ATP-BINDING PROTEIN APPD"/>
    <property type="match status" value="1"/>
</dbReference>
<evidence type="ECO:0000256" key="1">
    <source>
        <dbReference type="ARBA" id="ARBA00004417"/>
    </source>
</evidence>
<keyword evidence="3" id="KW-0813">Transport</keyword>
<dbReference type="InterPro" id="IPR050388">
    <property type="entry name" value="ABC_Ni/Peptide_Import"/>
</dbReference>
<evidence type="ECO:0000256" key="7">
    <source>
        <dbReference type="ARBA" id="ARBA00023136"/>
    </source>
</evidence>
<dbReference type="Pfam" id="PF00005">
    <property type="entry name" value="ABC_tran"/>
    <property type="match status" value="1"/>
</dbReference>
<dbReference type="InterPro" id="IPR003439">
    <property type="entry name" value="ABC_transporter-like_ATP-bd"/>
</dbReference>
<dbReference type="Gene3D" id="3.40.50.300">
    <property type="entry name" value="P-loop containing nucleotide triphosphate hydrolases"/>
    <property type="match status" value="1"/>
</dbReference>
<comment type="similarity">
    <text evidence="2">Belongs to the ABC transporter superfamily.</text>
</comment>
<dbReference type="SMART" id="SM00382">
    <property type="entry name" value="AAA"/>
    <property type="match status" value="1"/>
</dbReference>
<reference evidence="8 9" key="1">
    <citation type="submission" date="2016-03" db="EMBL/GenBank/DDBJ databases">
        <title>Acetic acid bacteria sequencing.</title>
        <authorList>
            <person name="Brandt J."/>
            <person name="Jakob F."/>
            <person name="Vogel R.F."/>
        </authorList>
    </citation>
    <scope>NUCLEOTIDE SEQUENCE [LARGE SCALE GENOMIC DNA]</scope>
    <source>
        <strain evidence="8 9">NBRC 101099</strain>
    </source>
</reference>
<gene>
    <name evidence="8" type="primary">oppD</name>
    <name evidence="8" type="ORF">A0U93_06580</name>
</gene>
<dbReference type="GO" id="GO:0015833">
    <property type="term" value="P:peptide transport"/>
    <property type="evidence" value="ECO:0007669"/>
    <property type="project" value="InterPro"/>
</dbReference>
<dbReference type="OrthoDB" id="37801at2"/>
<dbReference type="GO" id="GO:0016887">
    <property type="term" value="F:ATP hydrolysis activity"/>
    <property type="evidence" value="ECO:0007669"/>
    <property type="project" value="InterPro"/>
</dbReference>
<keyword evidence="7" id="KW-0472">Membrane</keyword>
<comment type="subcellular location">
    <subcellularLocation>
        <location evidence="1">Cell inner membrane</location>
        <topology evidence="1">Peripheral membrane protein</topology>
    </subcellularLocation>
</comment>
<proteinExistence type="inferred from homology"/>
<evidence type="ECO:0000256" key="3">
    <source>
        <dbReference type="ARBA" id="ARBA00022448"/>
    </source>
</evidence>
<evidence type="ECO:0000256" key="5">
    <source>
        <dbReference type="ARBA" id="ARBA00022741"/>
    </source>
</evidence>
<dbReference type="Proteomes" id="UP000188604">
    <property type="component" value="Chromosome"/>
</dbReference>
<protein>
    <submittedName>
        <fullName evidence="8">Oligopeptide transporter ATP-binding component</fullName>
    </submittedName>
</protein>
<evidence type="ECO:0000313" key="8">
    <source>
        <dbReference type="EMBL" id="AQS87653.1"/>
    </source>
</evidence>
<keyword evidence="4" id="KW-1003">Cell membrane</keyword>
<keyword evidence="6 8" id="KW-0067">ATP-binding</keyword>
<keyword evidence="5" id="KW-0547">Nucleotide-binding</keyword>
<dbReference type="NCBIfam" id="TIGR01727">
    <property type="entry name" value="oligo_HPY"/>
    <property type="match status" value="1"/>
</dbReference>